<dbReference type="SMART" id="SM00220">
    <property type="entry name" value="S_TKc"/>
    <property type="match status" value="1"/>
</dbReference>
<reference evidence="8" key="2">
    <citation type="submission" date="2023-05" db="EMBL/GenBank/DDBJ databases">
        <authorList>
            <consortium name="Lawrence Berkeley National Laboratory"/>
            <person name="Steindorff A."/>
            <person name="Hensen N."/>
            <person name="Bonometti L."/>
            <person name="Westerberg I."/>
            <person name="Brannstrom I.O."/>
            <person name="Guillou S."/>
            <person name="Cros-Aarteil S."/>
            <person name="Calhoun S."/>
            <person name="Haridas S."/>
            <person name="Kuo A."/>
            <person name="Mondo S."/>
            <person name="Pangilinan J."/>
            <person name="Riley R."/>
            <person name="Labutti K."/>
            <person name="Andreopoulos B."/>
            <person name="Lipzen A."/>
            <person name="Chen C."/>
            <person name="Yanf M."/>
            <person name="Daum C."/>
            <person name="Ng V."/>
            <person name="Clum A."/>
            <person name="Ohm R."/>
            <person name="Martin F."/>
            <person name="Silar P."/>
            <person name="Natvig D."/>
            <person name="Lalanne C."/>
            <person name="Gautier V."/>
            <person name="Ament-Velasquez S.L."/>
            <person name="Kruys A."/>
            <person name="Hutchinson M.I."/>
            <person name="Powell A.J."/>
            <person name="Barry K."/>
            <person name="Miller A.N."/>
            <person name="Grigoriev I.V."/>
            <person name="Debuchy R."/>
            <person name="Gladieux P."/>
            <person name="Thoren M.H."/>
            <person name="Johannesson H."/>
        </authorList>
    </citation>
    <scope>NUCLEOTIDE SEQUENCE</scope>
    <source>
        <strain evidence="8">CBS 103.79</strain>
    </source>
</reference>
<feature type="domain" description="Protein kinase" evidence="7">
    <location>
        <begin position="298"/>
        <end position="563"/>
    </location>
</feature>
<feature type="binding site" evidence="4">
    <location>
        <position position="328"/>
    </location>
    <ligand>
        <name>ATP</name>
        <dbReference type="ChEBI" id="CHEBI:30616"/>
    </ligand>
</feature>
<protein>
    <submittedName>
        <fullName evidence="8">Kinase-like domain-containing protein</fullName>
    </submittedName>
</protein>
<dbReference type="InterPro" id="IPR000719">
    <property type="entry name" value="Prot_kinase_dom"/>
</dbReference>
<feature type="compositionally biased region" description="Low complexity" evidence="5">
    <location>
        <begin position="666"/>
        <end position="676"/>
    </location>
</feature>
<dbReference type="InterPro" id="IPR008984">
    <property type="entry name" value="SMAD_FHA_dom_sf"/>
</dbReference>
<organism evidence="8 9">
    <name type="scientific">Staphylotrichum tortipilum</name>
    <dbReference type="NCBI Taxonomy" id="2831512"/>
    <lineage>
        <taxon>Eukaryota</taxon>
        <taxon>Fungi</taxon>
        <taxon>Dikarya</taxon>
        <taxon>Ascomycota</taxon>
        <taxon>Pezizomycotina</taxon>
        <taxon>Sordariomycetes</taxon>
        <taxon>Sordariomycetidae</taxon>
        <taxon>Sordariales</taxon>
        <taxon>Chaetomiaceae</taxon>
        <taxon>Staphylotrichum</taxon>
    </lineage>
</organism>
<dbReference type="PROSITE" id="PS00108">
    <property type="entry name" value="PROTEIN_KINASE_ST"/>
    <property type="match status" value="1"/>
</dbReference>
<feature type="region of interest" description="Disordered" evidence="5">
    <location>
        <begin position="1"/>
        <end position="115"/>
    </location>
</feature>
<evidence type="ECO:0000313" key="8">
    <source>
        <dbReference type="EMBL" id="KAK3906791.1"/>
    </source>
</evidence>
<keyword evidence="9" id="KW-1185">Reference proteome</keyword>
<feature type="compositionally biased region" description="Basic residues" evidence="5">
    <location>
        <begin position="30"/>
        <end position="40"/>
    </location>
</feature>
<accession>A0AAN6MUM5</accession>
<dbReference type="SMART" id="SM00240">
    <property type="entry name" value="FHA"/>
    <property type="match status" value="1"/>
</dbReference>
<dbReference type="GO" id="GO:0004672">
    <property type="term" value="F:protein kinase activity"/>
    <property type="evidence" value="ECO:0007669"/>
    <property type="project" value="InterPro"/>
</dbReference>
<dbReference type="Gene3D" id="1.10.510.10">
    <property type="entry name" value="Transferase(Phosphotransferase) domain 1"/>
    <property type="match status" value="1"/>
</dbReference>
<feature type="compositionally biased region" description="Polar residues" evidence="5">
    <location>
        <begin position="51"/>
        <end position="70"/>
    </location>
</feature>
<proteinExistence type="inferred from homology"/>
<dbReference type="FunFam" id="1.10.510.10:FF:001380">
    <property type="entry name" value="Checkpoint kinase 2-like protein"/>
    <property type="match status" value="1"/>
</dbReference>
<name>A0AAN6MUM5_9PEZI</name>
<gene>
    <name evidence="8" type="ORF">C8A05DRAFT_11485</name>
</gene>
<evidence type="ECO:0000256" key="4">
    <source>
        <dbReference type="PROSITE-ProRule" id="PRU10141"/>
    </source>
</evidence>
<keyword evidence="3 4" id="KW-0067">ATP-binding</keyword>
<dbReference type="PANTHER" id="PTHR24347">
    <property type="entry name" value="SERINE/THREONINE-PROTEIN KINASE"/>
    <property type="match status" value="1"/>
</dbReference>
<dbReference type="InterPro" id="IPR011009">
    <property type="entry name" value="Kinase-like_dom_sf"/>
</dbReference>
<dbReference type="AlphaFoldDB" id="A0AAN6MUM5"/>
<dbReference type="InterPro" id="IPR000253">
    <property type="entry name" value="FHA_dom"/>
</dbReference>
<dbReference type="Pfam" id="PF00069">
    <property type="entry name" value="Pkinase"/>
    <property type="match status" value="1"/>
</dbReference>
<dbReference type="Pfam" id="PF00498">
    <property type="entry name" value="FHA"/>
    <property type="match status" value="1"/>
</dbReference>
<evidence type="ECO:0000313" key="9">
    <source>
        <dbReference type="Proteomes" id="UP001303889"/>
    </source>
</evidence>
<dbReference type="GO" id="GO:0005524">
    <property type="term" value="F:ATP binding"/>
    <property type="evidence" value="ECO:0007669"/>
    <property type="project" value="UniProtKB-UniRule"/>
</dbReference>
<comment type="similarity">
    <text evidence="1">Belongs to the protein kinase superfamily. CAMK Ser/Thr protein kinase family. CHEK2 subfamily.</text>
</comment>
<dbReference type="SUPFAM" id="SSF49879">
    <property type="entry name" value="SMAD/FHA domain"/>
    <property type="match status" value="1"/>
</dbReference>
<sequence length="703" mass="77124">MAPRAEGSHLKRNRVPGSPADDDEQDSFKKPRRSMRISKRAGHDDDDLKTPVQNRNHLPSPLTNVASETATEFDKEATATPPQDRPSQVARRRADDPHSQSQGIAFSSPPQDTQAFSQQLDIDPNAPLVEGVDELRDGVWGYLLPLGSTDLPVVLKNKLLAPPPTSSAEADAATPVAKNGSVRGRQRTPAGDRPQDDRSPAALGYIIGRHPECDVRVNDPQVSNRHCLIFSENKGDSSVAVLEDLSTNGTYVNDAYLKRNDRRELQEGDEISIATSRSCDFIFRYPRRRHGATFAQQYTMKQRLGSGHFAQVFMCNEKSTGDAYAVKKFAKNPANEEKAKYDGLHQEVAMLTGISHPNILSLKETFNEPEAVYMVLELAPKGELFHYISQNTKMSEADSRKVFLQLFDGIKYLHDRNMVHRDIKPENILIMDDDLTVKIADFGLAKIVGEASFTTTLCGTPSYVAPEILASSKSRKYTKAVDIWSLGVVLYICLCGFPPFSDELNRSDFPYTLSEQIRKGLFDYPSPYWDPVGDPALDLIDSMLVTEPDRRFTVARCLAHPWLTQKPAGLNDSTNGLVSGLAGLEMSRRVAHRERTLISSVNAVHVTDRVPAGAGRPDVVVYSKKGGANNGAGKGREDRPDENRDPGEFMHVGGRGDQQLYPDPGPSSVPNSAPSPARDVAGKDEGKGAKGKGKGKAKGKGGR</sequence>
<feature type="region of interest" description="Disordered" evidence="5">
    <location>
        <begin position="613"/>
        <end position="703"/>
    </location>
</feature>
<dbReference type="PROSITE" id="PS50006">
    <property type="entry name" value="FHA_DOMAIN"/>
    <property type="match status" value="1"/>
</dbReference>
<dbReference type="InterPro" id="IPR008271">
    <property type="entry name" value="Ser/Thr_kinase_AS"/>
</dbReference>
<feature type="compositionally biased region" description="Basic and acidic residues" evidence="5">
    <location>
        <begin position="634"/>
        <end position="648"/>
    </location>
</feature>
<dbReference type="InterPro" id="IPR017441">
    <property type="entry name" value="Protein_kinase_ATP_BS"/>
</dbReference>
<feature type="domain" description="FHA" evidence="6">
    <location>
        <begin position="205"/>
        <end position="257"/>
    </location>
</feature>
<evidence type="ECO:0000256" key="2">
    <source>
        <dbReference type="ARBA" id="ARBA00022741"/>
    </source>
</evidence>
<keyword evidence="8" id="KW-0418">Kinase</keyword>
<comment type="caution">
    <text evidence="8">The sequence shown here is derived from an EMBL/GenBank/DDBJ whole genome shotgun (WGS) entry which is preliminary data.</text>
</comment>
<reference evidence="8" key="1">
    <citation type="journal article" date="2023" name="Mol. Phylogenet. Evol.">
        <title>Genome-scale phylogeny and comparative genomics of the fungal order Sordariales.</title>
        <authorList>
            <person name="Hensen N."/>
            <person name="Bonometti L."/>
            <person name="Westerberg I."/>
            <person name="Brannstrom I.O."/>
            <person name="Guillou S."/>
            <person name="Cros-Aarteil S."/>
            <person name="Calhoun S."/>
            <person name="Haridas S."/>
            <person name="Kuo A."/>
            <person name="Mondo S."/>
            <person name="Pangilinan J."/>
            <person name="Riley R."/>
            <person name="LaButti K."/>
            <person name="Andreopoulos B."/>
            <person name="Lipzen A."/>
            <person name="Chen C."/>
            <person name="Yan M."/>
            <person name="Daum C."/>
            <person name="Ng V."/>
            <person name="Clum A."/>
            <person name="Steindorff A."/>
            <person name="Ohm R.A."/>
            <person name="Martin F."/>
            <person name="Silar P."/>
            <person name="Natvig D.O."/>
            <person name="Lalanne C."/>
            <person name="Gautier V."/>
            <person name="Ament-Velasquez S.L."/>
            <person name="Kruys A."/>
            <person name="Hutchinson M.I."/>
            <person name="Powell A.J."/>
            <person name="Barry K."/>
            <person name="Miller A.N."/>
            <person name="Grigoriev I.V."/>
            <person name="Debuchy R."/>
            <person name="Gladieux P."/>
            <person name="Hiltunen Thoren M."/>
            <person name="Johannesson H."/>
        </authorList>
    </citation>
    <scope>NUCLEOTIDE SEQUENCE</scope>
    <source>
        <strain evidence="8">CBS 103.79</strain>
    </source>
</reference>
<keyword evidence="8" id="KW-0808">Transferase</keyword>
<dbReference type="SUPFAM" id="SSF56112">
    <property type="entry name" value="Protein kinase-like (PK-like)"/>
    <property type="match status" value="1"/>
</dbReference>
<dbReference type="Gene3D" id="2.60.200.20">
    <property type="match status" value="1"/>
</dbReference>
<feature type="region of interest" description="Disordered" evidence="5">
    <location>
        <begin position="163"/>
        <end position="201"/>
    </location>
</feature>
<dbReference type="Proteomes" id="UP001303889">
    <property type="component" value="Unassembled WGS sequence"/>
</dbReference>
<evidence type="ECO:0000256" key="5">
    <source>
        <dbReference type="SAM" id="MobiDB-lite"/>
    </source>
</evidence>
<dbReference type="PROSITE" id="PS50011">
    <property type="entry name" value="PROTEIN_KINASE_DOM"/>
    <property type="match status" value="1"/>
</dbReference>
<keyword evidence="2 4" id="KW-0547">Nucleotide-binding</keyword>
<dbReference type="CDD" id="cd05117">
    <property type="entry name" value="STKc_CAMK"/>
    <property type="match status" value="1"/>
</dbReference>
<evidence type="ECO:0000259" key="7">
    <source>
        <dbReference type="PROSITE" id="PS50011"/>
    </source>
</evidence>
<dbReference type="EMBL" id="MU855319">
    <property type="protein sequence ID" value="KAK3906791.1"/>
    <property type="molecule type" value="Genomic_DNA"/>
</dbReference>
<feature type="compositionally biased region" description="Basic residues" evidence="5">
    <location>
        <begin position="689"/>
        <end position="703"/>
    </location>
</feature>
<dbReference type="PROSITE" id="PS00107">
    <property type="entry name" value="PROTEIN_KINASE_ATP"/>
    <property type="match status" value="1"/>
</dbReference>
<evidence type="ECO:0000259" key="6">
    <source>
        <dbReference type="PROSITE" id="PS50006"/>
    </source>
</evidence>
<feature type="compositionally biased region" description="Polar residues" evidence="5">
    <location>
        <begin position="99"/>
        <end position="115"/>
    </location>
</feature>
<evidence type="ECO:0000256" key="3">
    <source>
        <dbReference type="ARBA" id="ARBA00022840"/>
    </source>
</evidence>
<evidence type="ECO:0000256" key="1">
    <source>
        <dbReference type="ARBA" id="ARBA00005575"/>
    </source>
</evidence>